<keyword evidence="3" id="KW-1185">Reference proteome</keyword>
<evidence type="ECO:0008006" key="4">
    <source>
        <dbReference type="Google" id="ProtNLM"/>
    </source>
</evidence>
<accession>A0ABN9RUY3</accession>
<evidence type="ECO:0000313" key="2">
    <source>
        <dbReference type="EMBL" id="CAK0823157.1"/>
    </source>
</evidence>
<evidence type="ECO:0000313" key="3">
    <source>
        <dbReference type="Proteomes" id="UP001189429"/>
    </source>
</evidence>
<sequence>AARPLELRLRGRGPVQLGVVQVRKWLGLPWRGGLDLRAMCSMRLAAASAQVASLAGQVASGDVPLAVAASIFDMKIEGGLRFGRWLWCVAEGCAVAQDEACSSRARVLLGAPPWRSSSAAEAELGWALFGAGRGVVDVARRRSGLWALPEDDLYRSVFQAAHASQGMSWASQSARLLVAWGVSDWPAWSQARPGESRGACLEAVQQQVARVCQGEWQARASAHDRLVPLLSLCEGLVRDLAAALRGGYPWEVLQGMRSLSRWRAGLFVLGHVGGRRSWAAVQSCVLCGSRQRSLSFHACGGCPGTAEGRAAFWVARAQPQPASQEACTRAVLSARPGEAGYPEAVLLAASVDKHQLSFWAGRAKGMCLQLLLLSVRSRLRTEKSFLPPPGCLGTGVWWCPGVPRVLLGRAESRSRAGAGAGVPHSGEGLLRSSPNASQLRPAVAPGLAQTGGAPAE</sequence>
<comment type="caution">
    <text evidence="2">The sequence shown here is derived from an EMBL/GenBank/DDBJ whole genome shotgun (WGS) entry which is preliminary data.</text>
</comment>
<name>A0ABN9RUY3_9DINO</name>
<gene>
    <name evidence="2" type="ORF">PCOR1329_LOCUS23988</name>
</gene>
<proteinExistence type="predicted"/>
<dbReference type="Proteomes" id="UP001189429">
    <property type="component" value="Unassembled WGS sequence"/>
</dbReference>
<evidence type="ECO:0000256" key="1">
    <source>
        <dbReference type="SAM" id="MobiDB-lite"/>
    </source>
</evidence>
<feature type="non-terminal residue" evidence="2">
    <location>
        <position position="456"/>
    </location>
</feature>
<feature type="region of interest" description="Disordered" evidence="1">
    <location>
        <begin position="416"/>
        <end position="456"/>
    </location>
</feature>
<reference evidence="2" key="1">
    <citation type="submission" date="2023-10" db="EMBL/GenBank/DDBJ databases">
        <authorList>
            <person name="Chen Y."/>
            <person name="Shah S."/>
            <person name="Dougan E. K."/>
            <person name="Thang M."/>
            <person name="Chan C."/>
        </authorList>
    </citation>
    <scope>NUCLEOTIDE SEQUENCE [LARGE SCALE GENOMIC DNA]</scope>
</reference>
<protein>
    <recommendedName>
        <fullName evidence="4">Nuclear pore complex protein Nup85</fullName>
    </recommendedName>
</protein>
<organism evidence="2 3">
    <name type="scientific">Prorocentrum cordatum</name>
    <dbReference type="NCBI Taxonomy" id="2364126"/>
    <lineage>
        <taxon>Eukaryota</taxon>
        <taxon>Sar</taxon>
        <taxon>Alveolata</taxon>
        <taxon>Dinophyceae</taxon>
        <taxon>Prorocentrales</taxon>
        <taxon>Prorocentraceae</taxon>
        <taxon>Prorocentrum</taxon>
    </lineage>
</organism>
<dbReference type="EMBL" id="CAUYUJ010008202">
    <property type="protein sequence ID" value="CAK0823157.1"/>
    <property type="molecule type" value="Genomic_DNA"/>
</dbReference>
<feature type="non-terminal residue" evidence="2">
    <location>
        <position position="1"/>
    </location>
</feature>